<keyword evidence="6" id="KW-1185">Reference proteome</keyword>
<sequence>MRIRTILTLSALVLSVFIPYSGAQAQEKIRFGVLPVLQALPLFVAQDNKLFEKNGIQVELIPFNTATEKDVALTTGNIDGYFGDLLTAVVLQANRHNVRIVATSYDTRKDKRMFAVLGKPKCEYKSVSDLAGIPVAISSNSVIDFVTERLLTGNGVPQDKVAVVEAKNIGLRMQMLLSGQVEAATLPEPLATAAIGKGAILLADDSKLGESQTVLVFSGGYLDKKPAAVKAFLMAQNEASKLINENPDSARTTMVEHVRLPEHLKASYPVPRFPELAAPEKDNVQTIIQWLTKKGVISESLTYEQVVNASYLP</sequence>
<evidence type="ECO:0000313" key="6">
    <source>
        <dbReference type="Proteomes" id="UP000006055"/>
    </source>
</evidence>
<proteinExistence type="inferred from homology"/>
<dbReference type="KEGG" id="dti:Desti_1132"/>
<dbReference type="STRING" id="706587.Desti_1132"/>
<dbReference type="Pfam" id="PF13379">
    <property type="entry name" value="NMT1_2"/>
    <property type="match status" value="1"/>
</dbReference>
<feature type="signal peptide" evidence="4">
    <location>
        <begin position="1"/>
        <end position="25"/>
    </location>
</feature>
<keyword evidence="3 4" id="KW-0732">Signal</keyword>
<dbReference type="PANTHER" id="PTHR30024">
    <property type="entry name" value="ALIPHATIC SULFONATES-BINDING PROTEIN-RELATED"/>
    <property type="match status" value="1"/>
</dbReference>
<evidence type="ECO:0000256" key="2">
    <source>
        <dbReference type="ARBA" id="ARBA00010742"/>
    </source>
</evidence>
<evidence type="ECO:0000313" key="5">
    <source>
        <dbReference type="EMBL" id="AFM23846.1"/>
    </source>
</evidence>
<comment type="similarity">
    <text evidence="2">Belongs to the bacterial solute-binding protein SsuA/TauA family.</text>
</comment>
<dbReference type="Gene3D" id="3.40.190.10">
    <property type="entry name" value="Periplasmic binding protein-like II"/>
    <property type="match status" value="2"/>
</dbReference>
<dbReference type="RefSeq" id="WP_014808999.1">
    <property type="nucleotide sequence ID" value="NC_018025.1"/>
</dbReference>
<protein>
    <submittedName>
        <fullName evidence="5">ABC-type nitrate/sulfonate/bicarbonate transport system, periplasmic component</fullName>
    </submittedName>
</protein>
<gene>
    <name evidence="5" type="ordered locus">Desti_1132</name>
</gene>
<dbReference type="Proteomes" id="UP000006055">
    <property type="component" value="Chromosome"/>
</dbReference>
<accession>I4C2Q5</accession>
<dbReference type="GO" id="GO:0042597">
    <property type="term" value="C:periplasmic space"/>
    <property type="evidence" value="ECO:0007669"/>
    <property type="project" value="UniProtKB-SubCell"/>
</dbReference>
<dbReference type="EMBL" id="CP003360">
    <property type="protein sequence ID" value="AFM23846.1"/>
    <property type="molecule type" value="Genomic_DNA"/>
</dbReference>
<dbReference type="eggNOG" id="COG0715">
    <property type="taxonomic scope" value="Bacteria"/>
</dbReference>
<evidence type="ECO:0000256" key="4">
    <source>
        <dbReference type="SAM" id="SignalP"/>
    </source>
</evidence>
<reference evidence="6" key="1">
    <citation type="submission" date="2012-06" db="EMBL/GenBank/DDBJ databases">
        <title>Complete sequence of chromosome of Desulfomonile tiedjei DSM 6799.</title>
        <authorList>
            <person name="Lucas S."/>
            <person name="Copeland A."/>
            <person name="Lapidus A."/>
            <person name="Glavina del Rio T."/>
            <person name="Dalin E."/>
            <person name="Tice H."/>
            <person name="Bruce D."/>
            <person name="Goodwin L."/>
            <person name="Pitluck S."/>
            <person name="Peters L."/>
            <person name="Ovchinnikova G."/>
            <person name="Zeytun A."/>
            <person name="Lu M."/>
            <person name="Kyrpides N."/>
            <person name="Mavromatis K."/>
            <person name="Ivanova N."/>
            <person name="Brettin T."/>
            <person name="Detter J.C."/>
            <person name="Han C."/>
            <person name="Larimer F."/>
            <person name="Land M."/>
            <person name="Hauser L."/>
            <person name="Markowitz V."/>
            <person name="Cheng J.-F."/>
            <person name="Hugenholtz P."/>
            <person name="Woyke T."/>
            <person name="Wu D."/>
            <person name="Spring S."/>
            <person name="Schroeder M."/>
            <person name="Brambilla E."/>
            <person name="Klenk H.-P."/>
            <person name="Eisen J.A."/>
        </authorList>
    </citation>
    <scope>NUCLEOTIDE SEQUENCE [LARGE SCALE GENOMIC DNA]</scope>
    <source>
        <strain evidence="6">ATCC 49306 / DSM 6799 / DCB-1</strain>
    </source>
</reference>
<dbReference type="SUPFAM" id="SSF53850">
    <property type="entry name" value="Periplasmic binding protein-like II"/>
    <property type="match status" value="1"/>
</dbReference>
<feature type="chain" id="PRO_5003687455" evidence="4">
    <location>
        <begin position="26"/>
        <end position="313"/>
    </location>
</feature>
<evidence type="ECO:0000256" key="3">
    <source>
        <dbReference type="ARBA" id="ARBA00022729"/>
    </source>
</evidence>
<dbReference type="AlphaFoldDB" id="I4C2Q5"/>
<name>I4C2Q5_DESTA</name>
<comment type="subcellular location">
    <subcellularLocation>
        <location evidence="1">Periplasm</location>
    </subcellularLocation>
</comment>
<evidence type="ECO:0000256" key="1">
    <source>
        <dbReference type="ARBA" id="ARBA00004418"/>
    </source>
</evidence>
<organism evidence="5 6">
    <name type="scientific">Desulfomonile tiedjei (strain ATCC 49306 / DSM 6799 / DCB-1)</name>
    <dbReference type="NCBI Taxonomy" id="706587"/>
    <lineage>
        <taxon>Bacteria</taxon>
        <taxon>Pseudomonadati</taxon>
        <taxon>Thermodesulfobacteriota</taxon>
        <taxon>Desulfomonilia</taxon>
        <taxon>Desulfomonilales</taxon>
        <taxon>Desulfomonilaceae</taxon>
        <taxon>Desulfomonile</taxon>
    </lineage>
</organism>
<dbReference type="PANTHER" id="PTHR30024:SF47">
    <property type="entry name" value="TAURINE-BINDING PERIPLASMIC PROTEIN"/>
    <property type="match status" value="1"/>
</dbReference>
<dbReference type="OrthoDB" id="9815602at2"/>
<dbReference type="HOGENOM" id="CLU_028871_5_2_7"/>